<feature type="domain" description="Peptidase M15A C-terminal" evidence="1">
    <location>
        <begin position="6"/>
        <end position="119"/>
    </location>
</feature>
<dbReference type="RefSeq" id="WP_260791662.1">
    <property type="nucleotide sequence ID" value="NZ_CP093313.1"/>
</dbReference>
<keyword evidence="2" id="KW-0378">Hydrolase</keyword>
<dbReference type="Proteomes" id="UP001059380">
    <property type="component" value="Chromosome"/>
</dbReference>
<dbReference type="SUPFAM" id="SSF55166">
    <property type="entry name" value="Hedgehog/DD-peptidase"/>
    <property type="match status" value="1"/>
</dbReference>
<dbReference type="Pfam" id="PF08291">
    <property type="entry name" value="Peptidase_M15_3"/>
    <property type="match status" value="1"/>
</dbReference>
<proteinExistence type="predicted"/>
<sequence>MQLSDHFSLDEMTFSSTAVRQSIDNTPPPDVVEHLKATAAGLEQVRALLGLPLNIDSGYRCPALNHAVGGVPTSAHVTGYAADFVCRSFGVPLEIVKKIQADGTIQFDQLIQEGTWVHISFDPKMRGQVLTAHFVNGKATYTQGA</sequence>
<keyword evidence="3" id="KW-1185">Reference proteome</keyword>
<evidence type="ECO:0000313" key="3">
    <source>
        <dbReference type="Proteomes" id="UP001059380"/>
    </source>
</evidence>
<dbReference type="KEGG" id="orp:MOP44_18095"/>
<evidence type="ECO:0000259" key="1">
    <source>
        <dbReference type="Pfam" id="PF08291"/>
    </source>
</evidence>
<keyword evidence="2" id="KW-0121">Carboxypeptidase</keyword>
<dbReference type="GO" id="GO:0004180">
    <property type="term" value="F:carboxypeptidase activity"/>
    <property type="evidence" value="ECO:0007669"/>
    <property type="project" value="UniProtKB-KW"/>
</dbReference>
<gene>
    <name evidence="2" type="ORF">MOP44_18095</name>
</gene>
<protein>
    <submittedName>
        <fullName evidence="2">D-Ala-D-Ala carboxypeptidase family metallohydrolase</fullName>
    </submittedName>
</protein>
<name>A0A9J7BMQ9_9BACT</name>
<dbReference type="EMBL" id="CP093313">
    <property type="protein sequence ID" value="UWZ82477.1"/>
    <property type="molecule type" value="Genomic_DNA"/>
</dbReference>
<dbReference type="Gene3D" id="3.30.1380.10">
    <property type="match status" value="1"/>
</dbReference>
<keyword evidence="2" id="KW-0645">Protease</keyword>
<accession>A0A9J7BMQ9</accession>
<dbReference type="InterPro" id="IPR009045">
    <property type="entry name" value="Zn_M74/Hedgehog-like"/>
</dbReference>
<evidence type="ECO:0000313" key="2">
    <source>
        <dbReference type="EMBL" id="UWZ82477.1"/>
    </source>
</evidence>
<dbReference type="InterPro" id="IPR013230">
    <property type="entry name" value="Peptidase_M15A_C"/>
</dbReference>
<dbReference type="AlphaFoldDB" id="A0A9J7BMQ9"/>
<reference evidence="2" key="1">
    <citation type="submission" date="2021-04" db="EMBL/GenBank/DDBJ databases">
        <title>Phylogenetic analysis of Acidobacteriaceae.</title>
        <authorList>
            <person name="Qiu L."/>
            <person name="Zhang Q."/>
        </authorList>
    </citation>
    <scope>NUCLEOTIDE SEQUENCE</scope>
    <source>
        <strain evidence="2">DSM 25168</strain>
    </source>
</reference>
<organism evidence="2 3">
    <name type="scientific">Occallatibacter riparius</name>
    <dbReference type="NCBI Taxonomy" id="1002689"/>
    <lineage>
        <taxon>Bacteria</taxon>
        <taxon>Pseudomonadati</taxon>
        <taxon>Acidobacteriota</taxon>
        <taxon>Terriglobia</taxon>
        <taxon>Terriglobales</taxon>
        <taxon>Acidobacteriaceae</taxon>
        <taxon>Occallatibacter</taxon>
    </lineage>
</organism>